<dbReference type="WBParaSite" id="PTRK_0000217800.1">
    <property type="protein sequence ID" value="PTRK_0000217800.1"/>
    <property type="gene ID" value="PTRK_0000217800"/>
</dbReference>
<accession>A0A0N4Z575</accession>
<feature type="transmembrane region" description="Helical" evidence="1">
    <location>
        <begin position="57"/>
        <end position="78"/>
    </location>
</feature>
<feature type="transmembrane region" description="Helical" evidence="1">
    <location>
        <begin position="115"/>
        <end position="134"/>
    </location>
</feature>
<keyword evidence="1" id="KW-0812">Transmembrane</keyword>
<sequence>MERGIFERDNKETLFTSLWKGHRERLISSYLALFLAYINHFACIVCLFMAKKSNETYLCALRVFIVFCCFSTVCYSISYPLLIFGLEMGFKEKAFFDGFIVNTKVYMTTKNMVSIVLYPLVTLAPFLISAPYLMRIYRKLRVESEENLIRAYGIK</sequence>
<keyword evidence="1" id="KW-1133">Transmembrane helix</keyword>
<evidence type="ECO:0000313" key="2">
    <source>
        <dbReference type="Proteomes" id="UP000038045"/>
    </source>
</evidence>
<dbReference type="Proteomes" id="UP000038045">
    <property type="component" value="Unplaced"/>
</dbReference>
<dbReference type="AlphaFoldDB" id="A0A0N4Z575"/>
<name>A0A0N4Z575_PARTI</name>
<proteinExistence type="predicted"/>
<keyword evidence="2" id="KW-1185">Reference proteome</keyword>
<protein>
    <submittedName>
        <fullName evidence="3">Serpentine receptor class gamma</fullName>
    </submittedName>
</protein>
<evidence type="ECO:0000313" key="3">
    <source>
        <dbReference type="WBParaSite" id="PTRK_0000217800.1"/>
    </source>
</evidence>
<organism evidence="2 3">
    <name type="scientific">Parastrongyloides trichosuri</name>
    <name type="common">Possum-specific nematode worm</name>
    <dbReference type="NCBI Taxonomy" id="131310"/>
    <lineage>
        <taxon>Eukaryota</taxon>
        <taxon>Metazoa</taxon>
        <taxon>Ecdysozoa</taxon>
        <taxon>Nematoda</taxon>
        <taxon>Chromadorea</taxon>
        <taxon>Rhabditida</taxon>
        <taxon>Tylenchina</taxon>
        <taxon>Panagrolaimomorpha</taxon>
        <taxon>Strongyloidoidea</taxon>
        <taxon>Strongyloididae</taxon>
        <taxon>Parastrongyloides</taxon>
    </lineage>
</organism>
<feature type="transmembrane region" description="Helical" evidence="1">
    <location>
        <begin position="27"/>
        <end position="50"/>
    </location>
</feature>
<evidence type="ECO:0000256" key="1">
    <source>
        <dbReference type="SAM" id="Phobius"/>
    </source>
</evidence>
<reference evidence="3" key="1">
    <citation type="submission" date="2017-02" db="UniProtKB">
        <authorList>
            <consortium name="WormBaseParasite"/>
        </authorList>
    </citation>
    <scope>IDENTIFICATION</scope>
</reference>
<keyword evidence="1" id="KW-0472">Membrane</keyword>